<evidence type="ECO:0000313" key="2">
    <source>
        <dbReference type="Proteomes" id="UP001244207"/>
    </source>
</evidence>
<reference evidence="1" key="1">
    <citation type="submission" date="2021-12" db="EMBL/GenBank/DDBJ databases">
        <title>Comparative genomics, transcriptomics and evolutionary studies reveal genomic signatures of adaptation to plant cell wall in hemibiotrophic fungi.</title>
        <authorList>
            <consortium name="DOE Joint Genome Institute"/>
            <person name="Baroncelli R."/>
            <person name="Diaz J.F."/>
            <person name="Benocci T."/>
            <person name="Peng M."/>
            <person name="Battaglia E."/>
            <person name="Haridas S."/>
            <person name="Andreopoulos W."/>
            <person name="Labutti K."/>
            <person name="Pangilinan J."/>
            <person name="Floch G.L."/>
            <person name="Makela M.R."/>
            <person name="Henrissat B."/>
            <person name="Grigoriev I.V."/>
            <person name="Crouch J.A."/>
            <person name="De Vries R.P."/>
            <person name="Sukno S.A."/>
            <person name="Thon M.R."/>
        </authorList>
    </citation>
    <scope>NUCLEOTIDE SEQUENCE</scope>
    <source>
        <strain evidence="1">CBS 112980</strain>
    </source>
</reference>
<proteinExistence type="predicted"/>
<name>A0AAD8XL35_GLOAC</name>
<evidence type="ECO:0000313" key="1">
    <source>
        <dbReference type="EMBL" id="KAK1729365.1"/>
    </source>
</evidence>
<dbReference type="AlphaFoldDB" id="A0AAD8XL35"/>
<comment type="caution">
    <text evidence="1">The sequence shown here is derived from an EMBL/GenBank/DDBJ whole genome shotgun (WGS) entry which is preliminary data.</text>
</comment>
<dbReference type="RefSeq" id="XP_060369420.1">
    <property type="nucleotide sequence ID" value="XM_060507375.1"/>
</dbReference>
<dbReference type="GeneID" id="85391274"/>
<gene>
    <name evidence="1" type="ORF">BDZ83DRAFT_606313</name>
</gene>
<dbReference type="Proteomes" id="UP001244207">
    <property type="component" value="Unassembled WGS sequence"/>
</dbReference>
<dbReference type="EMBL" id="JAHMHS010000012">
    <property type="protein sequence ID" value="KAK1729365.1"/>
    <property type="molecule type" value="Genomic_DNA"/>
</dbReference>
<accession>A0AAD8XL35</accession>
<sequence length="134" mass="14900">MYDRLYLFSPSIDSVSSKVAYKSAPRNGGQRLYHTLTQARKRSEDASRSVSSLTCSPFLPNKTHLNIGQRILETAVERALVGKRNGTGDASPLPVLVIRSANSHVPRAFLLALILHREDRSGSSSFFPKFLRKD</sequence>
<organism evidence="1 2">
    <name type="scientific">Glomerella acutata</name>
    <name type="common">Colletotrichum acutatum</name>
    <dbReference type="NCBI Taxonomy" id="27357"/>
    <lineage>
        <taxon>Eukaryota</taxon>
        <taxon>Fungi</taxon>
        <taxon>Dikarya</taxon>
        <taxon>Ascomycota</taxon>
        <taxon>Pezizomycotina</taxon>
        <taxon>Sordariomycetes</taxon>
        <taxon>Hypocreomycetidae</taxon>
        <taxon>Glomerellales</taxon>
        <taxon>Glomerellaceae</taxon>
        <taxon>Colletotrichum</taxon>
        <taxon>Colletotrichum acutatum species complex</taxon>
    </lineage>
</organism>
<protein>
    <submittedName>
        <fullName evidence="1">Uncharacterized protein</fullName>
    </submittedName>
</protein>
<keyword evidence="2" id="KW-1185">Reference proteome</keyword>